<evidence type="ECO:0000313" key="2">
    <source>
        <dbReference type="EMBL" id="ETW76735.1"/>
    </source>
</evidence>
<dbReference type="InterPro" id="IPR000477">
    <property type="entry name" value="RT_dom"/>
</dbReference>
<reference evidence="2 3" key="1">
    <citation type="journal article" date="2012" name="New Phytol.">
        <title>Insight into trade-off between wood decay and parasitism from the genome of a fungal forest pathogen.</title>
        <authorList>
            <person name="Olson A."/>
            <person name="Aerts A."/>
            <person name="Asiegbu F."/>
            <person name="Belbahri L."/>
            <person name="Bouzid O."/>
            <person name="Broberg A."/>
            <person name="Canback B."/>
            <person name="Coutinho P.M."/>
            <person name="Cullen D."/>
            <person name="Dalman K."/>
            <person name="Deflorio G."/>
            <person name="van Diepen L.T."/>
            <person name="Dunand C."/>
            <person name="Duplessis S."/>
            <person name="Durling M."/>
            <person name="Gonthier P."/>
            <person name="Grimwood J."/>
            <person name="Fossdal C.G."/>
            <person name="Hansson D."/>
            <person name="Henrissat B."/>
            <person name="Hietala A."/>
            <person name="Himmelstrand K."/>
            <person name="Hoffmeister D."/>
            <person name="Hogberg N."/>
            <person name="James T.Y."/>
            <person name="Karlsson M."/>
            <person name="Kohler A."/>
            <person name="Kues U."/>
            <person name="Lee Y.H."/>
            <person name="Lin Y.C."/>
            <person name="Lind M."/>
            <person name="Lindquist E."/>
            <person name="Lombard V."/>
            <person name="Lucas S."/>
            <person name="Lunden K."/>
            <person name="Morin E."/>
            <person name="Murat C."/>
            <person name="Park J."/>
            <person name="Raffaello T."/>
            <person name="Rouze P."/>
            <person name="Salamov A."/>
            <person name="Schmutz J."/>
            <person name="Solheim H."/>
            <person name="Stahlberg J."/>
            <person name="Velez H."/>
            <person name="de Vries R.P."/>
            <person name="Wiebenga A."/>
            <person name="Woodward S."/>
            <person name="Yakovlev I."/>
            <person name="Garbelotto M."/>
            <person name="Martin F."/>
            <person name="Grigoriev I.V."/>
            <person name="Stenlid J."/>
        </authorList>
    </citation>
    <scope>NUCLEOTIDE SEQUENCE [LARGE SCALE GENOMIC DNA]</scope>
    <source>
        <strain evidence="2 3">TC 32-1</strain>
    </source>
</reference>
<dbReference type="OrthoDB" id="2446696at2759"/>
<evidence type="ECO:0000313" key="3">
    <source>
        <dbReference type="Proteomes" id="UP000030671"/>
    </source>
</evidence>
<dbReference type="HOGENOM" id="CLU_1475353_0_0_1"/>
<dbReference type="Gene3D" id="3.10.10.10">
    <property type="entry name" value="HIV Type 1 Reverse Transcriptase, subunit A, domain 1"/>
    <property type="match status" value="1"/>
</dbReference>
<proteinExistence type="predicted"/>
<accession>W4JUH9</accession>
<dbReference type="EMBL" id="KI925464">
    <property type="protein sequence ID" value="ETW76735.1"/>
    <property type="molecule type" value="Genomic_DNA"/>
</dbReference>
<dbReference type="GeneID" id="20674411"/>
<dbReference type="PANTHER" id="PTHR33064:SF37">
    <property type="entry name" value="RIBONUCLEASE H"/>
    <property type="match status" value="1"/>
</dbReference>
<dbReference type="STRING" id="747525.W4JUH9"/>
<dbReference type="SUPFAM" id="SSF56672">
    <property type="entry name" value="DNA/RNA polymerases"/>
    <property type="match status" value="1"/>
</dbReference>
<feature type="domain" description="Reverse transcriptase" evidence="1">
    <location>
        <begin position="5"/>
        <end position="56"/>
    </location>
</feature>
<dbReference type="eggNOG" id="KOG0017">
    <property type="taxonomic scope" value="Eukaryota"/>
</dbReference>
<dbReference type="InterPro" id="IPR051320">
    <property type="entry name" value="Viral_Replic_Matur_Polypro"/>
</dbReference>
<dbReference type="FunFam" id="3.30.70.270:FF:000063">
    <property type="entry name" value="Zinc knuckle domaincontaining protein"/>
    <property type="match status" value="1"/>
</dbReference>
<dbReference type="InterPro" id="IPR043502">
    <property type="entry name" value="DNA/RNA_pol_sf"/>
</dbReference>
<organism evidence="2 3">
    <name type="scientific">Heterobasidion irregulare (strain TC 32-1)</name>
    <dbReference type="NCBI Taxonomy" id="747525"/>
    <lineage>
        <taxon>Eukaryota</taxon>
        <taxon>Fungi</taxon>
        <taxon>Dikarya</taxon>
        <taxon>Basidiomycota</taxon>
        <taxon>Agaricomycotina</taxon>
        <taxon>Agaricomycetes</taxon>
        <taxon>Russulales</taxon>
        <taxon>Bondarzewiaceae</taxon>
        <taxon>Heterobasidion</taxon>
        <taxon>Heterobasidion annosum species complex</taxon>
    </lineage>
</organism>
<dbReference type="InParanoid" id="W4JUH9"/>
<gene>
    <name evidence="2" type="ORF">HETIRDRAFT_430068</name>
</gene>
<sequence>MTKFGLFKCLVMFFGLCNSPATFQTMMNIIFHDLIVAQVLAVYMDDILVFTKTIKEYRFIISADNISMDPVKVDGIATWPTPKYLKEVQSFLGFGNFYRRFIKDFATTARPLNDLGKKDIPFEWTQKRNDAFENLKHCFTSTPVLIYPEELLAVIHADTLEVALSAEHNTKTTSNAGGAGASI</sequence>
<dbReference type="AlphaFoldDB" id="W4JUH9"/>
<dbReference type="Gene3D" id="3.30.70.270">
    <property type="match status" value="2"/>
</dbReference>
<dbReference type="RefSeq" id="XP_009551609.1">
    <property type="nucleotide sequence ID" value="XM_009553314.1"/>
</dbReference>
<dbReference type="InterPro" id="IPR043128">
    <property type="entry name" value="Rev_trsase/Diguanyl_cyclase"/>
</dbReference>
<dbReference type="KEGG" id="hir:HETIRDRAFT_430068"/>
<keyword evidence="3" id="KW-1185">Reference proteome</keyword>
<dbReference type="Pfam" id="PF00078">
    <property type="entry name" value="RVT_1"/>
    <property type="match status" value="1"/>
</dbReference>
<dbReference type="PANTHER" id="PTHR33064">
    <property type="entry name" value="POL PROTEIN"/>
    <property type="match status" value="1"/>
</dbReference>
<protein>
    <recommendedName>
        <fullName evidence="1">Reverse transcriptase domain-containing protein</fullName>
    </recommendedName>
</protein>
<dbReference type="Proteomes" id="UP000030671">
    <property type="component" value="Unassembled WGS sequence"/>
</dbReference>
<evidence type="ECO:0000259" key="1">
    <source>
        <dbReference type="Pfam" id="PF00078"/>
    </source>
</evidence>
<name>W4JUH9_HETIT</name>